<keyword evidence="3" id="KW-1185">Reference proteome</keyword>
<feature type="transmembrane region" description="Helical" evidence="1">
    <location>
        <begin position="12"/>
        <end position="33"/>
    </location>
</feature>
<keyword evidence="1" id="KW-0812">Transmembrane</keyword>
<reference evidence="2" key="1">
    <citation type="submission" date="2020-11" db="EMBL/GenBank/DDBJ databases">
        <authorList>
            <consortium name="DOE Joint Genome Institute"/>
            <person name="Ahrendt S."/>
            <person name="Riley R."/>
            <person name="Andreopoulos W."/>
            <person name="Labutti K."/>
            <person name="Pangilinan J."/>
            <person name="Ruiz-Duenas F.J."/>
            <person name="Barrasa J.M."/>
            <person name="Sanchez-Garcia M."/>
            <person name="Camarero S."/>
            <person name="Miyauchi S."/>
            <person name="Serrano A."/>
            <person name="Linde D."/>
            <person name="Babiker R."/>
            <person name="Drula E."/>
            <person name="Ayuso-Fernandez I."/>
            <person name="Pacheco R."/>
            <person name="Padilla G."/>
            <person name="Ferreira P."/>
            <person name="Barriuso J."/>
            <person name="Kellner H."/>
            <person name="Castanera R."/>
            <person name="Alfaro M."/>
            <person name="Ramirez L."/>
            <person name="Pisabarro A.G."/>
            <person name="Kuo A."/>
            <person name="Tritt A."/>
            <person name="Lipzen A."/>
            <person name="He G."/>
            <person name="Yan M."/>
            <person name="Ng V."/>
            <person name="Cullen D."/>
            <person name="Martin F."/>
            <person name="Rosso M.-N."/>
            <person name="Henrissat B."/>
            <person name="Hibbett D."/>
            <person name="Martinez A.T."/>
            <person name="Grigoriev I.V."/>
        </authorList>
    </citation>
    <scope>NUCLEOTIDE SEQUENCE</scope>
    <source>
        <strain evidence="2">CBS 506.95</strain>
    </source>
</reference>
<evidence type="ECO:0000313" key="2">
    <source>
        <dbReference type="EMBL" id="KAF9527259.1"/>
    </source>
</evidence>
<protein>
    <submittedName>
        <fullName evidence="2">Uncharacterized protein</fullName>
    </submittedName>
</protein>
<gene>
    <name evidence="2" type="ORF">CPB83DRAFT_856645</name>
</gene>
<comment type="caution">
    <text evidence="2">The sequence shown here is derived from an EMBL/GenBank/DDBJ whole genome shotgun (WGS) entry which is preliminary data.</text>
</comment>
<evidence type="ECO:0000313" key="3">
    <source>
        <dbReference type="Proteomes" id="UP000807306"/>
    </source>
</evidence>
<sequence length="92" mass="10467">MVFCLYVNNISSFPTIAGLFSPSSWMLSVKRLLRRYGSMRSHMQIVQHVFDGTRSKTCHPSQQPLAELAAVLKLLLNQATTVWDHVLMHAPR</sequence>
<dbReference type="EMBL" id="MU157863">
    <property type="protein sequence ID" value="KAF9527259.1"/>
    <property type="molecule type" value="Genomic_DNA"/>
</dbReference>
<evidence type="ECO:0000256" key="1">
    <source>
        <dbReference type="SAM" id="Phobius"/>
    </source>
</evidence>
<accession>A0A9P6EEE2</accession>
<name>A0A9P6EEE2_9AGAR</name>
<proteinExistence type="predicted"/>
<keyword evidence="1" id="KW-1133">Transmembrane helix</keyword>
<keyword evidence="1" id="KW-0472">Membrane</keyword>
<dbReference type="AlphaFoldDB" id="A0A9P6EEE2"/>
<dbReference type="Proteomes" id="UP000807306">
    <property type="component" value="Unassembled WGS sequence"/>
</dbReference>
<organism evidence="2 3">
    <name type="scientific">Crepidotus variabilis</name>
    <dbReference type="NCBI Taxonomy" id="179855"/>
    <lineage>
        <taxon>Eukaryota</taxon>
        <taxon>Fungi</taxon>
        <taxon>Dikarya</taxon>
        <taxon>Basidiomycota</taxon>
        <taxon>Agaricomycotina</taxon>
        <taxon>Agaricomycetes</taxon>
        <taxon>Agaricomycetidae</taxon>
        <taxon>Agaricales</taxon>
        <taxon>Agaricineae</taxon>
        <taxon>Crepidotaceae</taxon>
        <taxon>Crepidotus</taxon>
    </lineage>
</organism>